<organism evidence="2 3">
    <name type="scientific">Solitalea agri</name>
    <dbReference type="NCBI Taxonomy" id="2953739"/>
    <lineage>
        <taxon>Bacteria</taxon>
        <taxon>Pseudomonadati</taxon>
        <taxon>Bacteroidota</taxon>
        <taxon>Sphingobacteriia</taxon>
        <taxon>Sphingobacteriales</taxon>
        <taxon>Sphingobacteriaceae</taxon>
        <taxon>Solitalea</taxon>
    </lineage>
</organism>
<name>A0A9X2F024_9SPHI</name>
<keyword evidence="1" id="KW-0732">Signal</keyword>
<evidence type="ECO:0000313" key="2">
    <source>
        <dbReference type="EMBL" id="MCO4292214.1"/>
    </source>
</evidence>
<evidence type="ECO:0008006" key="4">
    <source>
        <dbReference type="Google" id="ProtNLM"/>
    </source>
</evidence>
<comment type="caution">
    <text evidence="2">The sequence shown here is derived from an EMBL/GenBank/DDBJ whole genome shotgun (WGS) entry which is preliminary data.</text>
</comment>
<dbReference type="AlphaFoldDB" id="A0A9X2F024"/>
<sequence length="379" mass="43779">MSRSGLLFFLLLFSVTAFGQQNVIFSGKFENTKPGAFLIINRVGYLGQEGILDSICLHDDGSFEDTIRNVKDGRMLLLSISNETSWLNTNIKGFIFPYYSLYLTGDVKKGLLNTLQYYNCGSIVNNFIIERERKFPFSERDFTIIKPLENRQLDYLSLNKNINKYNKGFTQSVLLYEGEFTDTVTAYFSAKRKFAVQSLRTIDVDGDYSVRFFEALDGVSNQYSEALSLLKYPSQNILITHELGLPWSDVNVHFYRQFEPIATNQFDVYLMIDSYRKFFREYINLRAGDFDEVLNINPKMASYTELFDLAKKEYTKGVRENVLATIILEKIDDYNKTGEGPEEIDSLLSKFKELDPEKVILSQVESYYQKLKEKPSVGK</sequence>
<dbReference type="Proteomes" id="UP001155182">
    <property type="component" value="Unassembled WGS sequence"/>
</dbReference>
<feature type="signal peptide" evidence="1">
    <location>
        <begin position="1"/>
        <end position="19"/>
    </location>
</feature>
<proteinExistence type="predicted"/>
<gene>
    <name evidence="2" type="ORF">NF867_04980</name>
</gene>
<evidence type="ECO:0000256" key="1">
    <source>
        <dbReference type="SAM" id="SignalP"/>
    </source>
</evidence>
<accession>A0A9X2F024</accession>
<dbReference type="RefSeq" id="WP_252586497.1">
    <property type="nucleotide sequence ID" value="NZ_JAMWYS010000024.1"/>
</dbReference>
<feature type="chain" id="PRO_5040880813" description="DUF4369 domain-containing protein" evidence="1">
    <location>
        <begin position="20"/>
        <end position="379"/>
    </location>
</feature>
<keyword evidence="3" id="KW-1185">Reference proteome</keyword>
<reference evidence="2" key="1">
    <citation type="submission" date="2022-06" db="EMBL/GenBank/DDBJ databases">
        <title>Solitalea sp. MAHUQ-68 isolated from rhizospheric soil.</title>
        <authorList>
            <person name="Huq M.A."/>
        </authorList>
    </citation>
    <scope>NUCLEOTIDE SEQUENCE</scope>
    <source>
        <strain evidence="2">MAHUQ-68</strain>
    </source>
</reference>
<dbReference type="EMBL" id="JAMWYS010000024">
    <property type="protein sequence ID" value="MCO4292214.1"/>
    <property type="molecule type" value="Genomic_DNA"/>
</dbReference>
<evidence type="ECO:0000313" key="3">
    <source>
        <dbReference type="Proteomes" id="UP001155182"/>
    </source>
</evidence>
<protein>
    <recommendedName>
        <fullName evidence="4">DUF4369 domain-containing protein</fullName>
    </recommendedName>
</protein>